<feature type="domain" description="VIT" evidence="2">
    <location>
        <begin position="449"/>
        <end position="577"/>
    </location>
</feature>
<evidence type="ECO:0000313" key="4">
    <source>
        <dbReference type="Proteomes" id="UP001348817"/>
    </source>
</evidence>
<keyword evidence="4" id="KW-1185">Reference proteome</keyword>
<accession>A0AAU9D704</accession>
<feature type="transmembrane region" description="Helical" evidence="1">
    <location>
        <begin position="176"/>
        <end position="200"/>
    </location>
</feature>
<dbReference type="InterPro" id="IPR013694">
    <property type="entry name" value="VIT"/>
</dbReference>
<sequence>MNENKPLHLYWVTNILASSLIFLIGFQYYDTWASALSPESKLLWLGMSIVLTVQILSVSAVLIRYRKNMSRKFQFWFSIANLVYFVAWISSLPTFALEVMTTGIPVWARDEELLILCFSILTPVFGLLLFLAVTASFPKEKKARARDSILDAFIIPTLLYILVFIIFSTLHQYKIAVFFVVTLAVLNGLIFLFFLARATTILIKRRKRRRKPWLATVSTICFCVIFPQIGLALNNNIFNDGIFGNFSHPIFYILALVTGLSQLIPTQKNLSLQIGVTLLRATCLPFSLYFFLLFAPFIPLAVPLSIIGVGIIMLSPIALTGTHFFKLYQDFKELQHAGKLNAFFACLIGLFIIPASWYASAYNDKQSLQKALSHLDGKKTERISADNLRRITSPGNTSMIGRGSRRSRPLFNSGIPFLSKAYRNIITNGRELTWSKSQALKEVFLDEKSYRWSPRTFNNSVELTKLETKTEFDEKEGLYVSDIALEITNNHNSRQEFFTNFHLPAGAMVTDYYLWIEGEKVPGILAERSAAEWVYRNIVDRRRDPGLLSYVSPDTLSLKVFPVESKQTRKTGFRILHLTPFELQIENDTASLGTKQLAHRDQTIAGNASFVSEERKKSLPVAQRKPYFHFIVDCSNSSKNLKATDLINSIENIGQQYPELLTGAKLTFVNAYHKTVELKEEWIRNKKIPDSVIPEKEYGFFWENPVRGAIQQQYIQKTDSYPQFVIVSDRQDLPSNFTFKMNLNQLFPDFQGIFRINKSDSVKLASDLNDINTTIEAPNGYQAISLRILKDRSGTKRFLQSSGNSVILNSPKDIPTKGMKKRLIDKIIELEALTLFHDLHPDNAEAIWFETIKKSFASNILTRHTAFLSLENEAQRIALREKQKETLKNRSATSANDTRRMSEPSWLWWIIITAIILIHQRKSKKRSISKA</sequence>
<feature type="transmembrane region" description="Helical" evidence="1">
    <location>
        <begin position="340"/>
        <end position="359"/>
    </location>
</feature>
<feature type="transmembrane region" description="Helical" evidence="1">
    <location>
        <begin position="212"/>
        <end position="234"/>
    </location>
</feature>
<dbReference type="AlphaFoldDB" id="A0AAU9D704"/>
<evidence type="ECO:0000259" key="2">
    <source>
        <dbReference type="PROSITE" id="PS51468"/>
    </source>
</evidence>
<protein>
    <recommendedName>
        <fullName evidence="2">VIT domain-containing protein</fullName>
    </recommendedName>
</protein>
<feature type="transmembrane region" description="Helical" evidence="1">
    <location>
        <begin position="149"/>
        <end position="170"/>
    </location>
</feature>
<dbReference type="Proteomes" id="UP001348817">
    <property type="component" value="Chromosome"/>
</dbReference>
<feature type="transmembrane region" description="Helical" evidence="1">
    <location>
        <begin position="7"/>
        <end position="29"/>
    </location>
</feature>
<feature type="transmembrane region" description="Helical" evidence="1">
    <location>
        <begin position="41"/>
        <end position="63"/>
    </location>
</feature>
<feature type="transmembrane region" description="Helical" evidence="1">
    <location>
        <begin position="277"/>
        <end position="298"/>
    </location>
</feature>
<keyword evidence="1" id="KW-0812">Transmembrane</keyword>
<proteinExistence type="predicted"/>
<keyword evidence="1" id="KW-0472">Membrane</keyword>
<feature type="transmembrane region" description="Helical" evidence="1">
    <location>
        <begin position="304"/>
        <end position="328"/>
    </location>
</feature>
<feature type="transmembrane region" description="Helical" evidence="1">
    <location>
        <begin position="113"/>
        <end position="137"/>
    </location>
</feature>
<feature type="transmembrane region" description="Helical" evidence="1">
    <location>
        <begin position="246"/>
        <end position="265"/>
    </location>
</feature>
<dbReference type="NCBIfam" id="TIGR04286">
    <property type="entry name" value="MSEP-CTERM"/>
    <property type="match status" value="1"/>
</dbReference>
<dbReference type="RefSeq" id="WP_338393882.1">
    <property type="nucleotide sequence ID" value="NZ_AP025314.1"/>
</dbReference>
<organism evidence="3 4">
    <name type="scientific">Fulvitalea axinellae</name>
    <dbReference type="NCBI Taxonomy" id="1182444"/>
    <lineage>
        <taxon>Bacteria</taxon>
        <taxon>Pseudomonadati</taxon>
        <taxon>Bacteroidota</taxon>
        <taxon>Cytophagia</taxon>
        <taxon>Cytophagales</taxon>
        <taxon>Persicobacteraceae</taxon>
        <taxon>Fulvitalea</taxon>
    </lineage>
</organism>
<dbReference type="Pfam" id="PF08487">
    <property type="entry name" value="VIT"/>
    <property type="match status" value="1"/>
</dbReference>
<dbReference type="EMBL" id="AP025314">
    <property type="protein sequence ID" value="BDD08636.1"/>
    <property type="molecule type" value="Genomic_DNA"/>
</dbReference>
<gene>
    <name evidence="3" type="ORF">FUAX_10680</name>
</gene>
<reference evidence="3 4" key="1">
    <citation type="submission" date="2021-12" db="EMBL/GenBank/DDBJ databases">
        <title>Genome sequencing of bacteria with rrn-lacking chromosome and rrn-plasmid.</title>
        <authorList>
            <person name="Anda M."/>
            <person name="Iwasaki W."/>
        </authorList>
    </citation>
    <scope>NUCLEOTIDE SEQUENCE [LARGE SCALE GENOMIC DNA]</scope>
    <source>
        <strain evidence="3 4">DSM 100852</strain>
    </source>
</reference>
<dbReference type="KEGG" id="fax:FUAX_10680"/>
<dbReference type="PROSITE" id="PS51468">
    <property type="entry name" value="VIT"/>
    <property type="match status" value="1"/>
</dbReference>
<evidence type="ECO:0000313" key="3">
    <source>
        <dbReference type="EMBL" id="BDD08636.1"/>
    </source>
</evidence>
<feature type="transmembrane region" description="Helical" evidence="1">
    <location>
        <begin position="75"/>
        <end position="93"/>
    </location>
</feature>
<dbReference type="InterPro" id="IPR027550">
    <property type="entry name" value="MSEP-CTERM"/>
</dbReference>
<name>A0AAU9D704_9BACT</name>
<keyword evidence="1" id="KW-1133">Transmembrane helix</keyword>
<evidence type="ECO:0000256" key="1">
    <source>
        <dbReference type="SAM" id="Phobius"/>
    </source>
</evidence>